<keyword evidence="3" id="KW-1185">Reference proteome</keyword>
<comment type="caution">
    <text evidence="2">The sequence shown here is derived from an EMBL/GenBank/DDBJ whole genome shotgun (WGS) entry which is preliminary data.</text>
</comment>
<sequence length="163" mass="18066">MKSVDFGAPEVYQMFAPMKSERENLEGLCSGAVLTCLDMAPTDVHHLRHSRSVALHREASLIQECPAAVAHDFAETPARQHRQRGQRAALWYQENAEKPLQTMMARGGGATPETLESKKGDIEMITQYTWSQASAPNADQETHSLRFNKATSGTESSIGRRQP</sequence>
<evidence type="ECO:0000256" key="1">
    <source>
        <dbReference type="SAM" id="MobiDB-lite"/>
    </source>
</evidence>
<evidence type="ECO:0000313" key="3">
    <source>
        <dbReference type="Proteomes" id="UP000314294"/>
    </source>
</evidence>
<reference evidence="2 3" key="1">
    <citation type="submission" date="2019-03" db="EMBL/GenBank/DDBJ databases">
        <title>First draft genome of Liparis tanakae, snailfish: a comprehensive survey of snailfish specific genes.</title>
        <authorList>
            <person name="Kim W."/>
            <person name="Song I."/>
            <person name="Jeong J.-H."/>
            <person name="Kim D."/>
            <person name="Kim S."/>
            <person name="Ryu S."/>
            <person name="Song J.Y."/>
            <person name="Lee S.K."/>
        </authorList>
    </citation>
    <scope>NUCLEOTIDE SEQUENCE [LARGE SCALE GENOMIC DNA]</scope>
    <source>
        <tissue evidence="2">Muscle</tissue>
    </source>
</reference>
<gene>
    <name evidence="2" type="ORF">EYF80_027910</name>
</gene>
<dbReference type="AlphaFoldDB" id="A0A4Z2HAH9"/>
<proteinExistence type="predicted"/>
<feature type="region of interest" description="Disordered" evidence="1">
    <location>
        <begin position="131"/>
        <end position="163"/>
    </location>
</feature>
<dbReference type="Proteomes" id="UP000314294">
    <property type="component" value="Unassembled WGS sequence"/>
</dbReference>
<organism evidence="2 3">
    <name type="scientific">Liparis tanakae</name>
    <name type="common">Tanaka's snailfish</name>
    <dbReference type="NCBI Taxonomy" id="230148"/>
    <lineage>
        <taxon>Eukaryota</taxon>
        <taxon>Metazoa</taxon>
        <taxon>Chordata</taxon>
        <taxon>Craniata</taxon>
        <taxon>Vertebrata</taxon>
        <taxon>Euteleostomi</taxon>
        <taxon>Actinopterygii</taxon>
        <taxon>Neopterygii</taxon>
        <taxon>Teleostei</taxon>
        <taxon>Neoteleostei</taxon>
        <taxon>Acanthomorphata</taxon>
        <taxon>Eupercaria</taxon>
        <taxon>Perciformes</taxon>
        <taxon>Cottioidei</taxon>
        <taxon>Cottales</taxon>
        <taxon>Liparidae</taxon>
        <taxon>Liparis</taxon>
    </lineage>
</organism>
<evidence type="ECO:0000313" key="2">
    <source>
        <dbReference type="EMBL" id="TNN61894.1"/>
    </source>
</evidence>
<name>A0A4Z2HAH9_9TELE</name>
<accession>A0A4Z2HAH9</accession>
<dbReference type="EMBL" id="SRLO01000306">
    <property type="protein sequence ID" value="TNN61894.1"/>
    <property type="molecule type" value="Genomic_DNA"/>
</dbReference>
<feature type="compositionally biased region" description="Polar residues" evidence="1">
    <location>
        <begin position="149"/>
        <end position="163"/>
    </location>
</feature>
<protein>
    <submittedName>
        <fullName evidence="2">Uncharacterized protein</fullName>
    </submittedName>
</protein>